<evidence type="ECO:0000256" key="1">
    <source>
        <dbReference type="SAM" id="MobiDB-lite"/>
    </source>
</evidence>
<evidence type="ECO:0000313" key="3">
    <source>
        <dbReference type="Proteomes" id="UP000255265"/>
    </source>
</evidence>
<dbReference type="InterPro" id="IPR010743">
    <property type="entry name" value="Methionine_synth_MetW"/>
</dbReference>
<comment type="caution">
    <text evidence="2">The sequence shown here is derived from an EMBL/GenBank/DDBJ whole genome shotgun (WGS) entry which is preliminary data.</text>
</comment>
<dbReference type="Gene3D" id="3.40.50.150">
    <property type="entry name" value="Vaccinia Virus protein VP39"/>
    <property type="match status" value="1"/>
</dbReference>
<reference evidence="2 3" key="1">
    <citation type="submission" date="2018-07" db="EMBL/GenBank/DDBJ databases">
        <title>Genomic Encyclopedia of Type Strains, Phase IV (KMG-IV): sequencing the most valuable type-strain genomes for metagenomic binning, comparative biology and taxonomic classification.</title>
        <authorList>
            <person name="Goeker M."/>
        </authorList>
    </citation>
    <scope>NUCLEOTIDE SEQUENCE [LARGE SCALE GENOMIC DNA]</scope>
    <source>
        <strain evidence="2 3">DSM 21352</strain>
    </source>
</reference>
<dbReference type="RefSeq" id="WP_017758827.1">
    <property type="nucleotide sequence ID" value="NZ_QQAV01000001.1"/>
</dbReference>
<proteinExistence type="predicted"/>
<dbReference type="Proteomes" id="UP000255265">
    <property type="component" value="Unassembled WGS sequence"/>
</dbReference>
<gene>
    <name evidence="2" type="ORF">DFR41_101572</name>
</gene>
<feature type="region of interest" description="Disordered" evidence="1">
    <location>
        <begin position="1"/>
        <end position="23"/>
    </location>
</feature>
<evidence type="ECO:0000313" key="2">
    <source>
        <dbReference type="EMBL" id="RDI28816.1"/>
    </source>
</evidence>
<dbReference type="SUPFAM" id="SSF53335">
    <property type="entry name" value="S-adenosyl-L-methionine-dependent methyltransferases"/>
    <property type="match status" value="1"/>
</dbReference>
<name>A0A370FM94_9BURK</name>
<dbReference type="InterPro" id="IPR029063">
    <property type="entry name" value="SAM-dependent_MTases_sf"/>
</dbReference>
<dbReference type="CDD" id="cd02440">
    <property type="entry name" value="AdoMet_MTases"/>
    <property type="match status" value="1"/>
</dbReference>
<keyword evidence="3" id="KW-1185">Reference proteome</keyword>
<dbReference type="EMBL" id="QQAV01000001">
    <property type="protein sequence ID" value="RDI28816.1"/>
    <property type="molecule type" value="Genomic_DNA"/>
</dbReference>
<sequence>MTTRPAAPKGLRTAGDAEGTPLRTTHDINDRIVRLVPEGARVLDLGCGDGALLERLQRERGCTGYGVEIADGNVLQGVRRGVDVIQLNLDEGLSMFEDASFDVVLQIDTLQHLRNAEIMLRETARVGRIGIVAFPNFAHWPNRLSILQGRMPVTRRLPYQWYDTPNIRVGTFRDFDALARKNRLRVLDAFGVQHGREVRWLPNLRAATAVFKFERD</sequence>
<organism evidence="2 3">
    <name type="scientific">Pseudacidovorax intermedius</name>
    <dbReference type="NCBI Taxonomy" id="433924"/>
    <lineage>
        <taxon>Bacteria</taxon>
        <taxon>Pseudomonadati</taxon>
        <taxon>Pseudomonadota</taxon>
        <taxon>Betaproteobacteria</taxon>
        <taxon>Burkholderiales</taxon>
        <taxon>Comamonadaceae</taxon>
        <taxon>Pseudacidovorax</taxon>
    </lineage>
</organism>
<dbReference type="NCBIfam" id="TIGR02081">
    <property type="entry name" value="metW"/>
    <property type="match status" value="1"/>
</dbReference>
<accession>A0A370FM94</accession>
<dbReference type="Pfam" id="PF07021">
    <property type="entry name" value="MetW"/>
    <property type="match status" value="1"/>
</dbReference>
<protein>
    <submittedName>
        <fullName evidence="2">Methionine biosynthesis protein MetW</fullName>
    </submittedName>
</protein>
<dbReference type="AlphaFoldDB" id="A0A370FM94"/>
<dbReference type="STRING" id="433924.NS331_12500"/>
<dbReference type="OrthoDB" id="9792690at2"/>